<accession>A0A1H3A482</accession>
<protein>
    <submittedName>
        <fullName evidence="7">Threonine/homoserine/homoserine lactone efflux protein</fullName>
    </submittedName>
</protein>
<keyword evidence="2" id="KW-1003">Cell membrane</keyword>
<keyword evidence="5 6" id="KW-0472">Membrane</keyword>
<name>A0A1H3A482_9GAMM</name>
<dbReference type="InterPro" id="IPR001123">
    <property type="entry name" value="LeuE-type"/>
</dbReference>
<reference evidence="7 8" key="1">
    <citation type="submission" date="2016-10" db="EMBL/GenBank/DDBJ databases">
        <authorList>
            <person name="de Groot N.N."/>
        </authorList>
    </citation>
    <scope>NUCLEOTIDE SEQUENCE [LARGE SCALE GENOMIC DNA]</scope>
    <source>
        <strain evidence="7 8">DSM 19219</strain>
    </source>
</reference>
<feature type="transmembrane region" description="Helical" evidence="6">
    <location>
        <begin position="107"/>
        <end position="127"/>
    </location>
</feature>
<dbReference type="Pfam" id="PF01810">
    <property type="entry name" value="LysE"/>
    <property type="match status" value="1"/>
</dbReference>
<dbReference type="RefSeq" id="WP_092569331.1">
    <property type="nucleotide sequence ID" value="NZ_BMXH01000001.1"/>
</dbReference>
<comment type="subcellular location">
    <subcellularLocation>
        <location evidence="1">Cell membrane</location>
        <topology evidence="1">Multi-pass membrane protein</topology>
    </subcellularLocation>
</comment>
<evidence type="ECO:0000256" key="5">
    <source>
        <dbReference type="ARBA" id="ARBA00023136"/>
    </source>
</evidence>
<evidence type="ECO:0000256" key="2">
    <source>
        <dbReference type="ARBA" id="ARBA00022475"/>
    </source>
</evidence>
<dbReference type="AlphaFoldDB" id="A0A1H3A482"/>
<evidence type="ECO:0000256" key="1">
    <source>
        <dbReference type="ARBA" id="ARBA00004651"/>
    </source>
</evidence>
<feature type="transmembrane region" description="Helical" evidence="6">
    <location>
        <begin position="178"/>
        <end position="199"/>
    </location>
</feature>
<keyword evidence="4 6" id="KW-1133">Transmembrane helix</keyword>
<dbReference type="GO" id="GO:0005886">
    <property type="term" value="C:plasma membrane"/>
    <property type="evidence" value="ECO:0007669"/>
    <property type="project" value="UniProtKB-SubCell"/>
</dbReference>
<organism evidence="7 8">
    <name type="scientific">Aidingimonas halophila</name>
    <dbReference type="NCBI Taxonomy" id="574349"/>
    <lineage>
        <taxon>Bacteria</taxon>
        <taxon>Pseudomonadati</taxon>
        <taxon>Pseudomonadota</taxon>
        <taxon>Gammaproteobacteria</taxon>
        <taxon>Oceanospirillales</taxon>
        <taxon>Halomonadaceae</taxon>
        <taxon>Aidingimonas</taxon>
    </lineage>
</organism>
<evidence type="ECO:0000256" key="3">
    <source>
        <dbReference type="ARBA" id="ARBA00022692"/>
    </source>
</evidence>
<sequence length="200" mass="21653">MVATATLFLAMMIPLVWSPGPNNVMCATVGAKQGTKGSVPFILGLNIPIFIYALLTGFGLTAILSNIPQLASALTILGALYVTYLGVKLITATSGGSVEEIQYGFRSGFIVSSLNFKVVTVLIVMYSQFVSDRLYFSIVLALSFVLVCIVGHFLWNTIGRISSRLLKSDKFLKMQNFVYGAMLVGVGVWMFVPALNSVIY</sequence>
<feature type="transmembrane region" description="Helical" evidence="6">
    <location>
        <begin position="41"/>
        <end position="63"/>
    </location>
</feature>
<keyword evidence="3 6" id="KW-0812">Transmembrane</keyword>
<evidence type="ECO:0000256" key="4">
    <source>
        <dbReference type="ARBA" id="ARBA00022989"/>
    </source>
</evidence>
<feature type="transmembrane region" description="Helical" evidence="6">
    <location>
        <begin position="134"/>
        <end position="158"/>
    </location>
</feature>
<feature type="transmembrane region" description="Helical" evidence="6">
    <location>
        <begin position="70"/>
        <end position="87"/>
    </location>
</feature>
<evidence type="ECO:0000256" key="6">
    <source>
        <dbReference type="SAM" id="Phobius"/>
    </source>
</evidence>
<keyword evidence="8" id="KW-1185">Reference proteome</keyword>
<dbReference type="PANTHER" id="PTHR30086:SF20">
    <property type="entry name" value="ARGININE EXPORTER PROTEIN ARGO-RELATED"/>
    <property type="match status" value="1"/>
</dbReference>
<dbReference type="STRING" id="574349.SAMN05443545_104342"/>
<dbReference type="GO" id="GO:0015171">
    <property type="term" value="F:amino acid transmembrane transporter activity"/>
    <property type="evidence" value="ECO:0007669"/>
    <property type="project" value="TreeGrafter"/>
</dbReference>
<gene>
    <name evidence="7" type="ORF">SAMN05443545_104342</name>
</gene>
<dbReference type="PANTHER" id="PTHR30086">
    <property type="entry name" value="ARGININE EXPORTER PROTEIN ARGO"/>
    <property type="match status" value="1"/>
</dbReference>
<dbReference type="OrthoDB" id="9812084at2"/>
<proteinExistence type="predicted"/>
<dbReference type="Proteomes" id="UP000198500">
    <property type="component" value="Unassembled WGS sequence"/>
</dbReference>
<dbReference type="EMBL" id="FNNI01000004">
    <property type="protein sequence ID" value="SDX24024.1"/>
    <property type="molecule type" value="Genomic_DNA"/>
</dbReference>
<evidence type="ECO:0000313" key="7">
    <source>
        <dbReference type="EMBL" id="SDX24024.1"/>
    </source>
</evidence>
<evidence type="ECO:0000313" key="8">
    <source>
        <dbReference type="Proteomes" id="UP000198500"/>
    </source>
</evidence>